<sequence>MSTAGTIVDDRDPRIEYEGAWNNGGVPVEFQGTTKYATQAGATASFTFVGRSIAVYGSVSVEHPAIASMSFVIDNSTTGSYTPPDDIDAALTRAVLWSSPSMTEGSHKLVITQTKANGQGQIYLDYLLFQTALAASDPASSSGSASLSTPASSGATGSSNSGSSGAAGPPGASSSTGNPAIQGTHPGTSGILTGASASSGSSTPLGASAPTDGVASNPISSSASSQTVPPKSTPTVTIVAAVLGALLLLVIGGVAVSYLRRRHCGGPQPEAGELRQARGGMRTVSPFVLSGATTPSTALASPSAKHGGPALRSHHPSASQSSGVDVIRPLSALRRSNLAGEATRPGAPSIGGSLRTDGEDAPPEYTA</sequence>
<comment type="caution">
    <text evidence="3">The sequence shown here is derived from an EMBL/GenBank/DDBJ whole genome shotgun (WGS) entry which is preliminary data.</text>
</comment>
<evidence type="ECO:0000256" key="1">
    <source>
        <dbReference type="SAM" id="MobiDB-lite"/>
    </source>
</evidence>
<protein>
    <submittedName>
        <fullName evidence="3">Uncharacterized protein</fullName>
    </submittedName>
</protein>
<feature type="region of interest" description="Disordered" evidence="1">
    <location>
        <begin position="292"/>
        <end position="367"/>
    </location>
</feature>
<dbReference type="Proteomes" id="UP000620124">
    <property type="component" value="Unassembled WGS sequence"/>
</dbReference>
<keyword evidence="2" id="KW-0812">Transmembrane</keyword>
<feature type="region of interest" description="Disordered" evidence="1">
    <location>
        <begin position="139"/>
        <end position="232"/>
    </location>
</feature>
<evidence type="ECO:0000313" key="4">
    <source>
        <dbReference type="Proteomes" id="UP000620124"/>
    </source>
</evidence>
<organism evidence="3 4">
    <name type="scientific">Mycena venus</name>
    <dbReference type="NCBI Taxonomy" id="2733690"/>
    <lineage>
        <taxon>Eukaryota</taxon>
        <taxon>Fungi</taxon>
        <taxon>Dikarya</taxon>
        <taxon>Basidiomycota</taxon>
        <taxon>Agaricomycotina</taxon>
        <taxon>Agaricomycetes</taxon>
        <taxon>Agaricomycetidae</taxon>
        <taxon>Agaricales</taxon>
        <taxon>Marasmiineae</taxon>
        <taxon>Mycenaceae</taxon>
        <taxon>Mycena</taxon>
    </lineage>
</organism>
<evidence type="ECO:0000256" key="2">
    <source>
        <dbReference type="SAM" id="Phobius"/>
    </source>
</evidence>
<evidence type="ECO:0000313" key="3">
    <source>
        <dbReference type="EMBL" id="KAF7345865.1"/>
    </source>
</evidence>
<dbReference type="OrthoDB" id="3265734at2759"/>
<keyword evidence="4" id="KW-1185">Reference proteome</keyword>
<proteinExistence type="predicted"/>
<dbReference type="AlphaFoldDB" id="A0A8H7CPZ1"/>
<accession>A0A8H7CPZ1</accession>
<reference evidence="3" key="1">
    <citation type="submission" date="2020-05" db="EMBL/GenBank/DDBJ databases">
        <title>Mycena genomes resolve the evolution of fungal bioluminescence.</title>
        <authorList>
            <person name="Tsai I.J."/>
        </authorList>
    </citation>
    <scope>NUCLEOTIDE SEQUENCE</scope>
    <source>
        <strain evidence="3">CCC161011</strain>
    </source>
</reference>
<dbReference type="Gene3D" id="2.60.120.260">
    <property type="entry name" value="Galactose-binding domain-like"/>
    <property type="match status" value="1"/>
</dbReference>
<feature type="compositionally biased region" description="Low complexity" evidence="1">
    <location>
        <begin position="139"/>
        <end position="180"/>
    </location>
</feature>
<name>A0A8H7CPZ1_9AGAR</name>
<keyword evidence="2" id="KW-0472">Membrane</keyword>
<keyword evidence="2" id="KW-1133">Transmembrane helix</keyword>
<feature type="compositionally biased region" description="Low complexity" evidence="1">
    <location>
        <begin position="187"/>
        <end position="210"/>
    </location>
</feature>
<gene>
    <name evidence="3" type="ORF">MVEN_01608400</name>
</gene>
<dbReference type="EMBL" id="JACAZI010000013">
    <property type="protein sequence ID" value="KAF7345865.1"/>
    <property type="molecule type" value="Genomic_DNA"/>
</dbReference>
<feature type="transmembrane region" description="Helical" evidence="2">
    <location>
        <begin position="236"/>
        <end position="259"/>
    </location>
</feature>
<dbReference type="Gene3D" id="1.20.5.100">
    <property type="entry name" value="Cytochrome c1, transmembrane anchor, C-terminal"/>
    <property type="match status" value="1"/>
</dbReference>